<dbReference type="InterPro" id="IPR044770">
    <property type="entry name" value="MFS_spinster-like"/>
</dbReference>
<comment type="caution">
    <text evidence="9">The sequence shown here is derived from an EMBL/GenBank/DDBJ whole genome shotgun (WGS) entry which is preliminary data.</text>
</comment>
<evidence type="ECO:0000256" key="4">
    <source>
        <dbReference type="ARBA" id="ARBA00022989"/>
    </source>
</evidence>
<keyword evidence="10" id="KW-1185">Reference proteome</keyword>
<feature type="transmembrane region" description="Helical" evidence="7">
    <location>
        <begin position="43"/>
        <end position="61"/>
    </location>
</feature>
<evidence type="ECO:0000256" key="5">
    <source>
        <dbReference type="ARBA" id="ARBA00023136"/>
    </source>
</evidence>
<keyword evidence="5 7" id="KW-0472">Membrane</keyword>
<feature type="transmembrane region" description="Helical" evidence="7">
    <location>
        <begin position="81"/>
        <end position="98"/>
    </location>
</feature>
<comment type="subcellular location">
    <subcellularLocation>
        <location evidence="1">Membrane</location>
        <topology evidence="1">Multi-pass membrane protein</topology>
    </subcellularLocation>
</comment>
<evidence type="ECO:0000259" key="8">
    <source>
        <dbReference type="PROSITE" id="PS50850"/>
    </source>
</evidence>
<keyword evidence="4 7" id="KW-1133">Transmembrane helix</keyword>
<dbReference type="OrthoDB" id="6770063at2759"/>
<evidence type="ECO:0000256" key="6">
    <source>
        <dbReference type="ARBA" id="ARBA00024338"/>
    </source>
</evidence>
<sequence length="603" mass="66385">MPPVAATALSRVHSSSTGYGAVYSPPPSPVLPHTPSRRASSEYLFKFLVLTQVFMYLEAGAVPSLLQQFTLTFRLSPQEQGLLGAVVYISISLASPWCSTLFRRFDPRQLLGVSLVVNNLAVLGLACTPTTAWYSKSLLIMLRGLVGLTQAFSCVYSPLWVHDYAPKEKRATWMSFLQGAVPVGITLGYFAGSVTIWLASQEPETVAVSLHRAVVALSNTVNANADLVDNADDATMRLCNGIYCWRWPFLTQFVLILPLSILIFFVPREHIRLRATRRRSIVIVDADEDEDTGVELSLPLTYDNEYALLDQPATSSYSNGNHFRPLRSSEVENSSRWSNLWLLLQHKVYVFIVMGLSGLFFVVAGVQFWTTLYLETNTQDSMYEIHLSYLLVSGTGPIMGVFFGGWLIDQFGGYSGPYHQMQALRVCMVLGGAGALAALPVSYVHNTFYIALFLWLMLFCGGSILPACSGIVISATPPRLRPLASSVAYASYNLFGYAASNYIPGLIMNFIIDPSADADVDTNDLGSPTACNAACTYRIGFRIVLLWSVWAFFCLICGAYESAKIYKETLRQADNCSNGYFYKNGNSKAAVTASHQPVFKSVA</sequence>
<feature type="transmembrane region" description="Helical" evidence="7">
    <location>
        <begin position="423"/>
        <end position="443"/>
    </location>
</feature>
<evidence type="ECO:0000256" key="2">
    <source>
        <dbReference type="ARBA" id="ARBA00022448"/>
    </source>
</evidence>
<dbReference type="GO" id="GO:0016020">
    <property type="term" value="C:membrane"/>
    <property type="evidence" value="ECO:0007669"/>
    <property type="project" value="UniProtKB-SubCell"/>
</dbReference>
<feature type="transmembrane region" description="Helical" evidence="7">
    <location>
        <begin position="539"/>
        <end position="560"/>
    </location>
</feature>
<feature type="domain" description="Major facilitator superfamily (MFS) profile" evidence="8">
    <location>
        <begin position="44"/>
        <end position="559"/>
    </location>
</feature>
<name>A0A8T1X842_9STRA</name>
<dbReference type="PANTHER" id="PTHR23505">
    <property type="entry name" value="SPINSTER"/>
    <property type="match status" value="1"/>
</dbReference>
<dbReference type="PROSITE" id="PS50850">
    <property type="entry name" value="MFS"/>
    <property type="match status" value="1"/>
</dbReference>
<evidence type="ECO:0000256" key="7">
    <source>
        <dbReference type="SAM" id="Phobius"/>
    </source>
</evidence>
<dbReference type="PANTHER" id="PTHR23505:SF9">
    <property type="entry name" value="PROTEIN, PUTATIVE-RELATED"/>
    <property type="match status" value="1"/>
</dbReference>
<dbReference type="Proteomes" id="UP000693981">
    <property type="component" value="Unassembled WGS sequence"/>
</dbReference>
<reference evidence="9" key="1">
    <citation type="submission" date="2021-02" db="EMBL/GenBank/DDBJ databases">
        <authorList>
            <person name="Palmer J.M."/>
        </authorList>
    </citation>
    <scope>NUCLEOTIDE SEQUENCE</scope>
    <source>
        <strain evidence="9">SCRP23</strain>
    </source>
</reference>
<keyword evidence="2" id="KW-0813">Transport</keyword>
<organism evidence="9 10">
    <name type="scientific">Phytophthora boehmeriae</name>
    <dbReference type="NCBI Taxonomy" id="109152"/>
    <lineage>
        <taxon>Eukaryota</taxon>
        <taxon>Sar</taxon>
        <taxon>Stramenopiles</taxon>
        <taxon>Oomycota</taxon>
        <taxon>Peronosporomycetes</taxon>
        <taxon>Peronosporales</taxon>
        <taxon>Peronosporaceae</taxon>
        <taxon>Phytophthora</taxon>
    </lineage>
</organism>
<evidence type="ECO:0000256" key="1">
    <source>
        <dbReference type="ARBA" id="ARBA00004141"/>
    </source>
</evidence>
<comment type="similarity">
    <text evidence="6">Belongs to the major facilitator superfamily. Spinster (TC 2.A.1.49) family.</text>
</comment>
<keyword evidence="3 7" id="KW-0812">Transmembrane</keyword>
<dbReference type="InterPro" id="IPR011701">
    <property type="entry name" value="MFS"/>
</dbReference>
<feature type="transmembrane region" description="Helical" evidence="7">
    <location>
        <begin position="245"/>
        <end position="267"/>
    </location>
</feature>
<protein>
    <recommendedName>
        <fullName evidence="8">Major facilitator superfamily (MFS) profile domain-containing protein</fullName>
    </recommendedName>
</protein>
<feature type="transmembrane region" description="Helical" evidence="7">
    <location>
        <begin position="389"/>
        <end position="411"/>
    </location>
</feature>
<dbReference type="EMBL" id="JAGDFL010000007">
    <property type="protein sequence ID" value="KAG7401861.1"/>
    <property type="molecule type" value="Genomic_DNA"/>
</dbReference>
<evidence type="ECO:0000313" key="9">
    <source>
        <dbReference type="EMBL" id="KAG7401861.1"/>
    </source>
</evidence>
<dbReference type="Pfam" id="PF07690">
    <property type="entry name" value="MFS_1"/>
    <property type="match status" value="1"/>
</dbReference>
<dbReference type="InterPro" id="IPR020846">
    <property type="entry name" value="MFS_dom"/>
</dbReference>
<dbReference type="AlphaFoldDB" id="A0A8T1X842"/>
<evidence type="ECO:0000313" key="10">
    <source>
        <dbReference type="Proteomes" id="UP000693981"/>
    </source>
</evidence>
<proteinExistence type="inferred from homology"/>
<feature type="transmembrane region" description="Helical" evidence="7">
    <location>
        <begin position="494"/>
        <end position="512"/>
    </location>
</feature>
<evidence type="ECO:0000256" key="3">
    <source>
        <dbReference type="ARBA" id="ARBA00022692"/>
    </source>
</evidence>
<feature type="transmembrane region" description="Helical" evidence="7">
    <location>
        <begin position="449"/>
        <end position="473"/>
    </location>
</feature>
<feature type="transmembrane region" description="Helical" evidence="7">
    <location>
        <begin position="110"/>
        <end position="134"/>
    </location>
</feature>
<dbReference type="GO" id="GO:0022857">
    <property type="term" value="F:transmembrane transporter activity"/>
    <property type="evidence" value="ECO:0007669"/>
    <property type="project" value="InterPro"/>
</dbReference>
<accession>A0A8T1X842</accession>
<gene>
    <name evidence="9" type="ORF">PHYBOEH_010324</name>
</gene>
<feature type="transmembrane region" description="Helical" evidence="7">
    <location>
        <begin position="173"/>
        <end position="199"/>
    </location>
</feature>
<feature type="transmembrane region" description="Helical" evidence="7">
    <location>
        <begin position="348"/>
        <end position="369"/>
    </location>
</feature>
<feature type="transmembrane region" description="Helical" evidence="7">
    <location>
        <begin position="140"/>
        <end position="161"/>
    </location>
</feature>